<keyword evidence="5" id="KW-1185">Reference proteome</keyword>
<dbReference type="HOGENOM" id="CLU_088048_2_0_1"/>
<feature type="signal peptide" evidence="2">
    <location>
        <begin position="1"/>
        <end position="22"/>
    </location>
</feature>
<feature type="chain" id="PRO_5008771152" description="Thioredoxin domain-containing protein" evidence="2">
    <location>
        <begin position="23"/>
        <end position="188"/>
    </location>
</feature>
<name>L1JC40_GUITC</name>
<dbReference type="RefSeq" id="XP_005832640.1">
    <property type="nucleotide sequence ID" value="XM_005832583.1"/>
</dbReference>
<proteinExistence type="predicted"/>
<dbReference type="GO" id="GO:0005783">
    <property type="term" value="C:endoplasmic reticulum"/>
    <property type="evidence" value="ECO:0007669"/>
    <property type="project" value="TreeGrafter"/>
</dbReference>
<dbReference type="Gene3D" id="3.40.30.10">
    <property type="entry name" value="Glutaredoxin"/>
    <property type="match status" value="1"/>
</dbReference>
<dbReference type="GeneID" id="17302260"/>
<dbReference type="PANTHER" id="PTHR15337">
    <property type="entry name" value="ANTERIOR GRADIENT PROTEIN-RELATED"/>
    <property type="match status" value="1"/>
</dbReference>
<gene>
    <name evidence="3" type="ORF">GUITHDRAFT_108537</name>
</gene>
<dbReference type="InterPro" id="IPR017937">
    <property type="entry name" value="Thioredoxin_CS"/>
</dbReference>
<dbReference type="InterPro" id="IPR036249">
    <property type="entry name" value="Thioredoxin-like_sf"/>
</dbReference>
<evidence type="ECO:0000313" key="3">
    <source>
        <dbReference type="EMBL" id="EKX45660.1"/>
    </source>
</evidence>
<dbReference type="EnsemblProtists" id="EKX45660">
    <property type="protein sequence ID" value="EKX45660"/>
    <property type="gene ID" value="GUITHDRAFT_108537"/>
</dbReference>
<dbReference type="InterPro" id="IPR051099">
    <property type="entry name" value="AGR/TXD"/>
</dbReference>
<organism evidence="3">
    <name type="scientific">Guillardia theta (strain CCMP2712)</name>
    <name type="common">Cryptophyte</name>
    <dbReference type="NCBI Taxonomy" id="905079"/>
    <lineage>
        <taxon>Eukaryota</taxon>
        <taxon>Cryptophyceae</taxon>
        <taxon>Pyrenomonadales</taxon>
        <taxon>Geminigeraceae</taxon>
        <taxon>Guillardia</taxon>
    </lineage>
</organism>
<dbReference type="eggNOG" id="ENOG502RXP1">
    <property type="taxonomic scope" value="Eukaryota"/>
</dbReference>
<evidence type="ECO:0000313" key="5">
    <source>
        <dbReference type="Proteomes" id="UP000011087"/>
    </source>
</evidence>
<dbReference type="AlphaFoldDB" id="L1JC40"/>
<protein>
    <recommendedName>
        <fullName evidence="6">Thioredoxin domain-containing protein</fullName>
    </recommendedName>
</protein>
<evidence type="ECO:0000313" key="4">
    <source>
        <dbReference type="EnsemblProtists" id="EKX45660"/>
    </source>
</evidence>
<reference evidence="4" key="3">
    <citation type="submission" date="2015-06" db="UniProtKB">
        <authorList>
            <consortium name="EnsemblProtists"/>
        </authorList>
    </citation>
    <scope>IDENTIFICATION</scope>
</reference>
<reference evidence="5" key="2">
    <citation type="submission" date="2012-11" db="EMBL/GenBank/DDBJ databases">
        <authorList>
            <person name="Kuo A."/>
            <person name="Curtis B.A."/>
            <person name="Tanifuji G."/>
            <person name="Burki F."/>
            <person name="Gruber A."/>
            <person name="Irimia M."/>
            <person name="Maruyama S."/>
            <person name="Arias M.C."/>
            <person name="Ball S.G."/>
            <person name="Gile G.H."/>
            <person name="Hirakawa Y."/>
            <person name="Hopkins J.F."/>
            <person name="Rensing S.A."/>
            <person name="Schmutz J."/>
            <person name="Symeonidi A."/>
            <person name="Elias M."/>
            <person name="Eveleigh R.J."/>
            <person name="Herman E.K."/>
            <person name="Klute M.J."/>
            <person name="Nakayama T."/>
            <person name="Obornik M."/>
            <person name="Reyes-Prieto A."/>
            <person name="Armbrust E.V."/>
            <person name="Aves S.J."/>
            <person name="Beiko R.G."/>
            <person name="Coutinho P."/>
            <person name="Dacks J.B."/>
            <person name="Durnford D.G."/>
            <person name="Fast N.M."/>
            <person name="Green B.R."/>
            <person name="Grisdale C."/>
            <person name="Hempe F."/>
            <person name="Henrissat B."/>
            <person name="Hoppner M.P."/>
            <person name="Ishida K.-I."/>
            <person name="Kim E."/>
            <person name="Koreny L."/>
            <person name="Kroth P.G."/>
            <person name="Liu Y."/>
            <person name="Malik S.-B."/>
            <person name="Maier U.G."/>
            <person name="McRose D."/>
            <person name="Mock T."/>
            <person name="Neilson J.A."/>
            <person name="Onodera N.T."/>
            <person name="Poole A.M."/>
            <person name="Pritham E.J."/>
            <person name="Richards T.A."/>
            <person name="Rocap G."/>
            <person name="Roy S.W."/>
            <person name="Sarai C."/>
            <person name="Schaack S."/>
            <person name="Shirato S."/>
            <person name="Slamovits C.H."/>
            <person name="Spencer D.F."/>
            <person name="Suzuki S."/>
            <person name="Worden A.Z."/>
            <person name="Zauner S."/>
            <person name="Barry K."/>
            <person name="Bell C."/>
            <person name="Bharti A.K."/>
            <person name="Crow J.A."/>
            <person name="Grimwood J."/>
            <person name="Kramer R."/>
            <person name="Lindquist E."/>
            <person name="Lucas S."/>
            <person name="Salamov A."/>
            <person name="McFadden G.I."/>
            <person name="Lane C.E."/>
            <person name="Keeling P.J."/>
            <person name="Gray M.W."/>
            <person name="Grigoriev I.V."/>
            <person name="Archibald J.M."/>
        </authorList>
    </citation>
    <scope>NUCLEOTIDE SEQUENCE</scope>
    <source>
        <strain evidence="5">CCMP2712</strain>
    </source>
</reference>
<evidence type="ECO:0000256" key="2">
    <source>
        <dbReference type="SAM" id="SignalP"/>
    </source>
</evidence>
<evidence type="ECO:0008006" key="6">
    <source>
        <dbReference type="Google" id="ProtNLM"/>
    </source>
</evidence>
<reference evidence="3 5" key="1">
    <citation type="journal article" date="2012" name="Nature">
        <title>Algal genomes reveal evolutionary mosaicism and the fate of nucleomorphs.</title>
        <authorList>
            <consortium name="DOE Joint Genome Institute"/>
            <person name="Curtis B.A."/>
            <person name="Tanifuji G."/>
            <person name="Burki F."/>
            <person name="Gruber A."/>
            <person name="Irimia M."/>
            <person name="Maruyama S."/>
            <person name="Arias M.C."/>
            <person name="Ball S.G."/>
            <person name="Gile G.H."/>
            <person name="Hirakawa Y."/>
            <person name="Hopkins J.F."/>
            <person name="Kuo A."/>
            <person name="Rensing S.A."/>
            <person name="Schmutz J."/>
            <person name="Symeonidi A."/>
            <person name="Elias M."/>
            <person name="Eveleigh R.J."/>
            <person name="Herman E.K."/>
            <person name="Klute M.J."/>
            <person name="Nakayama T."/>
            <person name="Obornik M."/>
            <person name="Reyes-Prieto A."/>
            <person name="Armbrust E.V."/>
            <person name="Aves S.J."/>
            <person name="Beiko R.G."/>
            <person name="Coutinho P."/>
            <person name="Dacks J.B."/>
            <person name="Durnford D.G."/>
            <person name="Fast N.M."/>
            <person name="Green B.R."/>
            <person name="Grisdale C.J."/>
            <person name="Hempel F."/>
            <person name="Henrissat B."/>
            <person name="Hoppner M.P."/>
            <person name="Ishida K."/>
            <person name="Kim E."/>
            <person name="Koreny L."/>
            <person name="Kroth P.G."/>
            <person name="Liu Y."/>
            <person name="Malik S.B."/>
            <person name="Maier U.G."/>
            <person name="McRose D."/>
            <person name="Mock T."/>
            <person name="Neilson J.A."/>
            <person name="Onodera N.T."/>
            <person name="Poole A.M."/>
            <person name="Pritham E.J."/>
            <person name="Richards T.A."/>
            <person name="Rocap G."/>
            <person name="Roy S.W."/>
            <person name="Sarai C."/>
            <person name="Schaack S."/>
            <person name="Shirato S."/>
            <person name="Slamovits C.H."/>
            <person name="Spencer D.F."/>
            <person name="Suzuki S."/>
            <person name="Worden A.Z."/>
            <person name="Zauner S."/>
            <person name="Barry K."/>
            <person name="Bell C."/>
            <person name="Bharti A.K."/>
            <person name="Crow J.A."/>
            <person name="Grimwood J."/>
            <person name="Kramer R."/>
            <person name="Lindquist E."/>
            <person name="Lucas S."/>
            <person name="Salamov A."/>
            <person name="McFadden G.I."/>
            <person name="Lane C.E."/>
            <person name="Keeling P.J."/>
            <person name="Gray M.W."/>
            <person name="Grigoriev I.V."/>
            <person name="Archibald J.M."/>
        </authorList>
    </citation>
    <scope>NUCLEOTIDE SEQUENCE</scope>
    <source>
        <strain evidence="3 5">CCMP2712</strain>
    </source>
</reference>
<dbReference type="PROSITE" id="PS00194">
    <property type="entry name" value="THIOREDOXIN_1"/>
    <property type="match status" value="1"/>
</dbReference>
<dbReference type="PANTHER" id="PTHR15337:SF11">
    <property type="entry name" value="THIOREDOXIN DOMAIN-CONTAINING PROTEIN"/>
    <property type="match status" value="1"/>
</dbReference>
<dbReference type="OMA" id="SEHFVMV"/>
<dbReference type="SUPFAM" id="SSF52833">
    <property type="entry name" value="Thioredoxin-like"/>
    <property type="match status" value="1"/>
</dbReference>
<dbReference type="OrthoDB" id="262308at2759"/>
<dbReference type="EMBL" id="JH992998">
    <property type="protein sequence ID" value="EKX45660.1"/>
    <property type="molecule type" value="Genomic_DNA"/>
</dbReference>
<dbReference type="Pfam" id="PF13899">
    <property type="entry name" value="Thioredoxin_7"/>
    <property type="match status" value="1"/>
</dbReference>
<accession>L1JC40</accession>
<dbReference type="STRING" id="905079.L1JC40"/>
<dbReference type="Proteomes" id="UP000011087">
    <property type="component" value="Unassembled WGS sequence"/>
</dbReference>
<sequence>MHPSTLMLLLLLLLLVVDPVCGGANVSRVDGRGFGEQFEWFSFEGGLKEAEARAKPAMILIHKSWCGACRALKPVVSGSTSIEQLAKEFVMINVEDQEEPTDAAWHVDGSYIPRIYFYDGEHGELLTEIECEGGNAKYKYFHSSEETIVKSMRKALAVVGKRKEQEEAMLTILNVKENSEGQASKEEL</sequence>
<dbReference type="PaxDb" id="55529-EKX45660"/>
<evidence type="ECO:0000256" key="1">
    <source>
        <dbReference type="ARBA" id="ARBA00022729"/>
    </source>
</evidence>
<dbReference type="KEGG" id="gtt:GUITHDRAFT_108537"/>
<keyword evidence="1 2" id="KW-0732">Signal</keyword>